<reference evidence="2 3" key="1">
    <citation type="submission" date="2019-02" db="EMBL/GenBank/DDBJ databases">
        <title>Complete Genome Sequence of Desulfovibrio desulfuricans IC1, a Sulfonate Utilizing Anaerobe.</title>
        <authorList>
            <person name="Day L.A."/>
            <person name="De Leon K.B."/>
            <person name="Wall J.D."/>
        </authorList>
    </citation>
    <scope>NUCLEOTIDE SEQUENCE [LARGE SCALE GENOMIC DNA]</scope>
    <source>
        <strain evidence="2 3">IC1</strain>
    </source>
</reference>
<dbReference type="NCBIfam" id="NF038296">
    <property type="entry name" value="HisXaaSer_A2"/>
    <property type="match status" value="1"/>
</dbReference>
<accession>A0A4P7UFI6</accession>
<evidence type="ECO:0000313" key="2">
    <source>
        <dbReference type="EMBL" id="QCC84725.1"/>
    </source>
</evidence>
<protein>
    <submittedName>
        <fullName evidence="2">Uncharacterized protein</fullName>
    </submittedName>
</protein>
<dbReference type="EMBL" id="CP036295">
    <property type="protein sequence ID" value="QCC84725.1"/>
    <property type="molecule type" value="Genomic_DNA"/>
</dbReference>
<organism evidence="2 3">
    <name type="scientific">Desulfovibrio desulfuricans</name>
    <dbReference type="NCBI Taxonomy" id="876"/>
    <lineage>
        <taxon>Bacteria</taxon>
        <taxon>Pseudomonadati</taxon>
        <taxon>Thermodesulfobacteriota</taxon>
        <taxon>Desulfovibrionia</taxon>
        <taxon>Desulfovibrionales</taxon>
        <taxon>Desulfovibrionaceae</taxon>
        <taxon>Desulfovibrio</taxon>
    </lineage>
</organism>
<sequence length="84" mass="9123">MRKVIYLLFLFASVIASGLGIGKTEVQASSLPQIEGTTKTTTAKNVVFSDVLDQNKDGGLIAAHYSHSSHSSHSSHRSHYSSRY</sequence>
<feature type="compositionally biased region" description="Basic residues" evidence="1">
    <location>
        <begin position="73"/>
        <end position="84"/>
    </location>
</feature>
<dbReference type="OrthoDB" id="9992347at2"/>
<proteinExistence type="predicted"/>
<feature type="region of interest" description="Disordered" evidence="1">
    <location>
        <begin position="63"/>
        <end position="84"/>
    </location>
</feature>
<evidence type="ECO:0000313" key="3">
    <source>
        <dbReference type="Proteomes" id="UP000297065"/>
    </source>
</evidence>
<name>A0A4P7UFI6_DESDE</name>
<dbReference type="RefSeq" id="WP_136398954.1">
    <property type="nucleotide sequence ID" value="NZ_CP036295.1"/>
</dbReference>
<evidence type="ECO:0000256" key="1">
    <source>
        <dbReference type="SAM" id="MobiDB-lite"/>
    </source>
</evidence>
<gene>
    <name evidence="2" type="ORF">DDIC_02290</name>
</gene>
<dbReference type="Proteomes" id="UP000297065">
    <property type="component" value="Chromosome"/>
</dbReference>
<dbReference type="AlphaFoldDB" id="A0A4P7UFI6"/>